<reference evidence="5" key="1">
    <citation type="submission" date="2009-10" db="EMBL/GenBank/DDBJ databases">
        <title>Diversity of trophic interactions inside an arsenic-rich microbial ecosystem.</title>
        <authorList>
            <person name="Bertin P.N."/>
            <person name="Heinrich-Salmeron A."/>
            <person name="Pelletier E."/>
            <person name="Goulhen-Chollet F."/>
            <person name="Arsene-Ploetze F."/>
            <person name="Gallien S."/>
            <person name="Calteau A."/>
            <person name="Vallenet D."/>
            <person name="Casiot C."/>
            <person name="Chane-Woon-Ming B."/>
            <person name="Giloteaux L."/>
            <person name="Barakat M."/>
            <person name="Bonnefoy V."/>
            <person name="Bruneel O."/>
            <person name="Chandler M."/>
            <person name="Cleiss J."/>
            <person name="Duran R."/>
            <person name="Elbaz-Poulichet F."/>
            <person name="Fonknechten N."/>
            <person name="Lauga B."/>
            <person name="Mornico D."/>
            <person name="Ortet P."/>
            <person name="Schaeffer C."/>
            <person name="Siguier P."/>
            <person name="Alexander Thil Smith A."/>
            <person name="Van Dorsselaer A."/>
            <person name="Weissenbach J."/>
            <person name="Medigue C."/>
            <person name="Le Paslier D."/>
        </authorList>
    </citation>
    <scope>NUCLEOTIDE SEQUENCE</scope>
</reference>
<feature type="domain" description="3-dehydroquinate synthase C-terminal" evidence="4">
    <location>
        <begin position="126"/>
        <end position="266"/>
    </location>
</feature>
<dbReference type="PANTHER" id="PTHR43622">
    <property type="entry name" value="3-DEHYDROQUINATE SYNTHASE"/>
    <property type="match status" value="1"/>
</dbReference>
<dbReference type="AlphaFoldDB" id="E6PMT4"/>
<sequence length="307" mass="32700">MTYEKTAAGRLTLANRQSDLPRPLRTLLLLVDGARSEAELLGMLGASGLDSQAFANLLERGLIQTVPAQASAAVAPALTARADARAPAAAPEPKPAPRRTAFAKLGQGLRAALESRSGSPREISAGLAEIIKCAAIADPELFAWLERHVDDLRAQQQHAVAHAVQRIQQLRDQIEAEDRQQHRSPSPLDFGMALGHVVESVLGFGRYLHGEAIGLGMLLAADLGQSLGVQSAESAERLRRLLQSAGLPMTPPRAPTARWLELLPLDGETGAQHMRCVLLSELGAPLNQAVPREQVLQALERSGALAA</sequence>
<evidence type="ECO:0000256" key="1">
    <source>
        <dbReference type="ARBA" id="ARBA00023027"/>
    </source>
</evidence>
<keyword evidence="1" id="KW-0520">NAD</keyword>
<dbReference type="Gene3D" id="1.20.1090.10">
    <property type="entry name" value="Dehydroquinate synthase-like - alpha domain"/>
    <property type="match status" value="1"/>
</dbReference>
<dbReference type="EMBL" id="CABM01000022">
    <property type="protein sequence ID" value="CBH96236.1"/>
    <property type="molecule type" value="Genomic_DNA"/>
</dbReference>
<dbReference type="Pfam" id="PF24621">
    <property type="entry name" value="DHQS_C"/>
    <property type="match status" value="1"/>
</dbReference>
<keyword evidence="3" id="KW-0175">Coiled coil</keyword>
<dbReference type="GO" id="GO:0009073">
    <property type="term" value="P:aromatic amino acid family biosynthetic process"/>
    <property type="evidence" value="ECO:0007669"/>
    <property type="project" value="TreeGrafter"/>
</dbReference>
<dbReference type="InterPro" id="IPR056179">
    <property type="entry name" value="DHQS_C"/>
</dbReference>
<gene>
    <name evidence="5" type="ORF">CARN2_1227</name>
</gene>
<dbReference type="InterPro" id="IPR050071">
    <property type="entry name" value="Dehydroquinate_synthase"/>
</dbReference>
<dbReference type="PANTHER" id="PTHR43622:SF7">
    <property type="entry name" value="3-DEHYDROQUINATE SYNTHASE, CHLOROPLASTIC"/>
    <property type="match status" value="1"/>
</dbReference>
<comment type="caution">
    <text evidence="5">The sequence shown here is derived from an EMBL/GenBank/DDBJ whole genome shotgun (WGS) entry which is preliminary data.</text>
</comment>
<proteinExistence type="predicted"/>
<name>E6PMT4_9ZZZZ</name>
<dbReference type="GO" id="GO:0003856">
    <property type="term" value="F:3-dehydroquinate synthase activity"/>
    <property type="evidence" value="ECO:0007669"/>
    <property type="project" value="TreeGrafter"/>
</dbReference>
<accession>E6PMT4</accession>
<dbReference type="SUPFAM" id="SSF56796">
    <property type="entry name" value="Dehydroquinate synthase-like"/>
    <property type="match status" value="1"/>
</dbReference>
<evidence type="ECO:0000313" key="5">
    <source>
        <dbReference type="EMBL" id="CBH96236.1"/>
    </source>
</evidence>
<evidence type="ECO:0000256" key="2">
    <source>
        <dbReference type="ARBA" id="ARBA00023239"/>
    </source>
</evidence>
<evidence type="ECO:0000256" key="3">
    <source>
        <dbReference type="SAM" id="Coils"/>
    </source>
</evidence>
<organism evidence="5">
    <name type="scientific">mine drainage metagenome</name>
    <dbReference type="NCBI Taxonomy" id="410659"/>
    <lineage>
        <taxon>unclassified sequences</taxon>
        <taxon>metagenomes</taxon>
        <taxon>ecological metagenomes</taxon>
    </lineage>
</organism>
<feature type="coiled-coil region" evidence="3">
    <location>
        <begin position="153"/>
        <end position="180"/>
    </location>
</feature>
<keyword evidence="2" id="KW-0456">Lyase</keyword>
<evidence type="ECO:0000259" key="4">
    <source>
        <dbReference type="Pfam" id="PF24621"/>
    </source>
</evidence>
<protein>
    <recommendedName>
        <fullName evidence="4">3-dehydroquinate synthase C-terminal domain-containing protein</fullName>
    </recommendedName>
</protein>